<protein>
    <submittedName>
        <fullName evidence="1">Uncharacterized protein</fullName>
    </submittedName>
</protein>
<reference evidence="1" key="1">
    <citation type="submission" date="2022-04" db="EMBL/GenBank/DDBJ databases">
        <title>Genome of the entomopathogenic fungus Entomophthora muscae.</title>
        <authorList>
            <person name="Elya C."/>
            <person name="Lovett B.R."/>
            <person name="Lee E."/>
            <person name="Macias A.M."/>
            <person name="Hajek A.E."/>
            <person name="De Bivort B.L."/>
            <person name="Kasson M.T."/>
            <person name="De Fine Licht H.H."/>
            <person name="Stajich J.E."/>
        </authorList>
    </citation>
    <scope>NUCLEOTIDE SEQUENCE</scope>
    <source>
        <strain evidence="1">Berkeley</strain>
    </source>
</reference>
<dbReference type="EMBL" id="QTSX02003557">
    <property type="protein sequence ID" value="KAJ9070872.1"/>
    <property type="molecule type" value="Genomic_DNA"/>
</dbReference>
<comment type="caution">
    <text evidence="1">The sequence shown here is derived from an EMBL/GenBank/DDBJ whole genome shotgun (WGS) entry which is preliminary data.</text>
</comment>
<sequence>MKVFAGILLGCAVGGYELTVLHTNDVHSHYDESNRFGTDCTPQQGEEKQCYGGLARFKTAIDVQRSLHNNTLLLDGGDQFQGTMFYSYYRGNVTAEAMEMLGYDVMTLGNHEFDHGPENVARALANLTFPIVSSNMDASAYPSLASVVKPYTLFPEHKLAVVGYITATAPLIASLGKVVVEDPVKAVQRIIDEVNGLGYTRVIAVSHNGYTEDIALAKQVRGLALIVGGHSHSYLAPLTNPAKDLKSMGMYPTSVPDKDGKSTYIVQAYCWGRFLGHVDVKFGEDGYLASIQGAPIELDFSVEKNKAADARVRELRKPFDGYANQVIGETLADLDQSACQSRECTMGSFVCNAMLEYRPQADFSFINAGGVRASIPKGNITRGNVITVLPFSNTIVEFPLTGSRIWNLLEAVISKTNPYNYKPVTSFIQVSGLRFEFNVNLPPSLTRVQLLNRTTNAYSDLVLTKNYTAVTLDFLAAGGDNFLAPPIINPPLLDAADEVIIRYIKSHSPVNVSLTNRITISQSSNTTHTPTPNNAILTSPTPILFTLLALFF</sequence>
<evidence type="ECO:0000313" key="2">
    <source>
        <dbReference type="Proteomes" id="UP001165960"/>
    </source>
</evidence>
<gene>
    <name evidence="1" type="ORF">DSO57_1002932</name>
</gene>
<organism evidence="1 2">
    <name type="scientific">Entomophthora muscae</name>
    <dbReference type="NCBI Taxonomy" id="34485"/>
    <lineage>
        <taxon>Eukaryota</taxon>
        <taxon>Fungi</taxon>
        <taxon>Fungi incertae sedis</taxon>
        <taxon>Zoopagomycota</taxon>
        <taxon>Entomophthoromycotina</taxon>
        <taxon>Entomophthoromycetes</taxon>
        <taxon>Entomophthorales</taxon>
        <taxon>Entomophthoraceae</taxon>
        <taxon>Entomophthora</taxon>
    </lineage>
</organism>
<evidence type="ECO:0000313" key="1">
    <source>
        <dbReference type="EMBL" id="KAJ9070872.1"/>
    </source>
</evidence>
<name>A0ACC2T8L8_9FUNG</name>
<keyword evidence="2" id="KW-1185">Reference proteome</keyword>
<dbReference type="Proteomes" id="UP001165960">
    <property type="component" value="Unassembled WGS sequence"/>
</dbReference>
<proteinExistence type="predicted"/>
<accession>A0ACC2T8L8</accession>